<evidence type="ECO:0000256" key="1">
    <source>
        <dbReference type="ARBA" id="ARBA00023224"/>
    </source>
</evidence>
<keyword evidence="3" id="KW-0175">Coiled coil</keyword>
<dbReference type="PROSITE" id="PS50111">
    <property type="entry name" value="CHEMOTAXIS_TRANSDUC_2"/>
    <property type="match status" value="2"/>
</dbReference>
<dbReference type="GO" id="GO:0007165">
    <property type="term" value="P:signal transduction"/>
    <property type="evidence" value="ECO:0007669"/>
    <property type="project" value="UniProtKB-KW"/>
</dbReference>
<dbReference type="SUPFAM" id="SSF58104">
    <property type="entry name" value="Methyl-accepting chemotaxis protein (MCP) signaling domain"/>
    <property type="match status" value="2"/>
</dbReference>
<dbReference type="RefSeq" id="WP_097071427.1">
    <property type="nucleotide sequence ID" value="NZ_OBMT01000021.1"/>
</dbReference>
<keyword evidence="7" id="KW-1185">Reference proteome</keyword>
<feature type="region of interest" description="Disordered" evidence="4">
    <location>
        <begin position="1"/>
        <end position="51"/>
    </location>
</feature>
<dbReference type="OrthoDB" id="9765776at2"/>
<protein>
    <submittedName>
        <fullName evidence="6">Methyl-accepting chemotaxis protein</fullName>
    </submittedName>
</protein>
<dbReference type="Proteomes" id="UP000219111">
    <property type="component" value="Unassembled WGS sequence"/>
</dbReference>
<sequence>MALVKRSTAQKPERNEEDLDADFGKTAVRRPSASATDQKRQRARTLARQQHAAERIAAAATDLSSGVAEAGAATEELSKAMQQISGGAEEAASASEESAAAMVQINQRVKLQSEAAIASREISSTLQRLLDSTNGNVATLIENVSKASSRQEASVEMMQELESQAQGIIEAVNQVIRIADQTNLLALNAAIEAARAGKHGKGFAVVADTVRKLAEASEKNATNIETLIKQIQTGARDISESVRASAATAASEVEKGKTITEQLAEIKSDMETIMGGARAIAANAEEMGKAATLALTGAEEVATAAEEQAAAAEQARKAVEMQAKALAEAERASTDLDDLSDELKNSTDIAKSAEEVAAAAEELAATIEELNRASSEIVGAIDQISTTATAQATAVEQGVAGIGQIEANARTAEENAGEALRKGEAISTLLVQNRSSIDEIIGGITTAMETGRKSASEIQGLEQISRQIDKIVDAIANVAIQTSMLAVNGAVEAARAGEYGKGFAVVSTDIQNLADDAAQNAEQIKDMVKGIQDQIVVVRADLLQTAEASRNEVERAKATTDQLGRISADMGKVLEGNRTIQTGAQEIAAAVVNAKQGMEQIAAAAEQAQNAAGQASSAANQQSQGGKELSVAIENIASIADELQSA</sequence>
<reference evidence="7" key="1">
    <citation type="submission" date="2017-08" db="EMBL/GenBank/DDBJ databases">
        <authorList>
            <person name="Varghese N."/>
            <person name="Submissions S."/>
        </authorList>
    </citation>
    <scope>NUCLEOTIDE SEQUENCE [LARGE SCALE GENOMIC DNA]</scope>
    <source>
        <strain evidence="7">JA276</strain>
    </source>
</reference>
<dbReference type="InterPro" id="IPR004089">
    <property type="entry name" value="MCPsignal_dom"/>
</dbReference>
<accession>A0A285TFT3</accession>
<evidence type="ECO:0000256" key="2">
    <source>
        <dbReference type="PROSITE-ProRule" id="PRU00284"/>
    </source>
</evidence>
<evidence type="ECO:0000259" key="5">
    <source>
        <dbReference type="PROSITE" id="PS50111"/>
    </source>
</evidence>
<proteinExistence type="predicted"/>
<dbReference type="PANTHER" id="PTHR32089">
    <property type="entry name" value="METHYL-ACCEPTING CHEMOTAXIS PROTEIN MCPB"/>
    <property type="match status" value="1"/>
</dbReference>
<dbReference type="PANTHER" id="PTHR32089:SF112">
    <property type="entry name" value="LYSOZYME-LIKE PROTEIN-RELATED"/>
    <property type="match status" value="1"/>
</dbReference>
<feature type="domain" description="Methyl-accepting transducer" evidence="5">
    <location>
        <begin position="366"/>
        <end position="602"/>
    </location>
</feature>
<gene>
    <name evidence="6" type="ORF">SAMN05877831_12116</name>
</gene>
<feature type="coiled-coil region" evidence="3">
    <location>
        <begin position="295"/>
        <end position="376"/>
    </location>
</feature>
<keyword evidence="1 2" id="KW-0807">Transducer</keyword>
<dbReference type="SMART" id="SM00283">
    <property type="entry name" value="MA"/>
    <property type="match status" value="2"/>
</dbReference>
<dbReference type="Pfam" id="PF00015">
    <property type="entry name" value="MCPsignal"/>
    <property type="match status" value="2"/>
</dbReference>
<name>A0A285TFT3_9RHOB</name>
<dbReference type="GO" id="GO:0016020">
    <property type="term" value="C:membrane"/>
    <property type="evidence" value="ECO:0007669"/>
    <property type="project" value="InterPro"/>
</dbReference>
<dbReference type="EMBL" id="OBMT01000021">
    <property type="protein sequence ID" value="SOC21085.1"/>
    <property type="molecule type" value="Genomic_DNA"/>
</dbReference>
<organism evidence="6 7">
    <name type="scientific">Rhodobacter maris</name>
    <dbReference type="NCBI Taxonomy" id="446682"/>
    <lineage>
        <taxon>Bacteria</taxon>
        <taxon>Pseudomonadati</taxon>
        <taxon>Pseudomonadota</taxon>
        <taxon>Alphaproteobacteria</taxon>
        <taxon>Rhodobacterales</taxon>
        <taxon>Rhodobacter group</taxon>
        <taxon>Rhodobacter</taxon>
    </lineage>
</organism>
<dbReference type="Gene3D" id="1.10.287.950">
    <property type="entry name" value="Methyl-accepting chemotaxis protein"/>
    <property type="match status" value="2"/>
</dbReference>
<evidence type="ECO:0000256" key="3">
    <source>
        <dbReference type="SAM" id="Coils"/>
    </source>
</evidence>
<feature type="coiled-coil region" evidence="3">
    <location>
        <begin position="514"/>
        <end position="559"/>
    </location>
</feature>
<dbReference type="AlphaFoldDB" id="A0A285TFT3"/>
<evidence type="ECO:0000313" key="6">
    <source>
        <dbReference type="EMBL" id="SOC21085.1"/>
    </source>
</evidence>
<evidence type="ECO:0000256" key="4">
    <source>
        <dbReference type="SAM" id="MobiDB-lite"/>
    </source>
</evidence>
<feature type="domain" description="Methyl-accepting transducer" evidence="5">
    <location>
        <begin position="66"/>
        <end position="323"/>
    </location>
</feature>
<evidence type="ECO:0000313" key="7">
    <source>
        <dbReference type="Proteomes" id="UP000219111"/>
    </source>
</evidence>